<dbReference type="PANTHER" id="PTHR10589">
    <property type="entry name" value="UBIQUITIN CARBOXYL-TERMINAL HYDROLASE"/>
    <property type="match status" value="1"/>
</dbReference>
<evidence type="ECO:0000256" key="1">
    <source>
        <dbReference type="ARBA" id="ARBA00000707"/>
    </source>
</evidence>
<evidence type="ECO:0000256" key="6">
    <source>
        <dbReference type="ARBA" id="ARBA00022807"/>
    </source>
</evidence>
<comment type="catalytic activity">
    <reaction evidence="1 8">
        <text>Thiol-dependent hydrolysis of ester, thioester, amide, peptide and isopeptide bonds formed by the C-terminal Gly of ubiquitin (a 76-residue protein attached to proteins as an intracellular targeting signal).</text>
        <dbReference type="EC" id="3.4.19.12"/>
    </reaction>
</comment>
<dbReference type="SUPFAM" id="SSF54001">
    <property type="entry name" value="Cysteine proteinases"/>
    <property type="match status" value="1"/>
</dbReference>
<keyword evidence="3 8" id="KW-0645">Protease</keyword>
<evidence type="ECO:0000259" key="10">
    <source>
        <dbReference type="PROSITE" id="PS52048"/>
    </source>
</evidence>
<dbReference type="Proteomes" id="UP000077315">
    <property type="component" value="Unassembled WGS sequence"/>
</dbReference>
<evidence type="ECO:0000256" key="4">
    <source>
        <dbReference type="ARBA" id="ARBA00022786"/>
    </source>
</evidence>
<dbReference type="PANTHER" id="PTHR10589:SF16">
    <property type="entry name" value="UBIQUITIN CARBOXYL-TERMINAL HYDROLASE ISOZYME L5"/>
    <property type="match status" value="1"/>
</dbReference>
<dbReference type="InterPro" id="IPR038765">
    <property type="entry name" value="Papain-like_cys_pep_sf"/>
</dbReference>
<dbReference type="STRING" id="763407.A0A162N6D2"/>
<gene>
    <name evidence="11" type="ORF">PHYBLDRAFT_187604</name>
</gene>
<accession>A0A162N6D2</accession>
<dbReference type="OrthoDB" id="1924260at2759"/>
<dbReference type="GeneID" id="29000307"/>
<keyword evidence="5 8" id="KW-0378">Hydrolase</keyword>
<proteinExistence type="inferred from homology"/>
<dbReference type="PRINTS" id="PR00707">
    <property type="entry name" value="UBCTHYDRLASE"/>
</dbReference>
<dbReference type="Pfam" id="PF01088">
    <property type="entry name" value="Peptidase_C12"/>
    <property type="match status" value="1"/>
</dbReference>
<dbReference type="GO" id="GO:0004843">
    <property type="term" value="F:cysteine-type deubiquitinase activity"/>
    <property type="evidence" value="ECO:0007669"/>
    <property type="project" value="UniProtKB-EC"/>
</dbReference>
<dbReference type="VEuPathDB" id="FungiDB:PHYBLDRAFT_187604"/>
<dbReference type="Gene3D" id="1.20.58.860">
    <property type="match status" value="1"/>
</dbReference>
<dbReference type="GO" id="GO:0005737">
    <property type="term" value="C:cytoplasm"/>
    <property type="evidence" value="ECO:0007669"/>
    <property type="project" value="TreeGrafter"/>
</dbReference>
<sequence>MPPKTRLKPAAVTSTKLFNKQKTGVNEAPNEYLYLKNHLNNPEHNSNDLSENSSQSTSFSDYPDQATFRIDQLCTQSYLTKRKTPIDNWHIIESDHDVFTKMIKSYGIRDIIAREVVTLNFDELRETTQVYGLIFVSDYKDQKSNEYAAPNDPDDPDDPEVKDFFFATKVVKNACATAALLSVLLNCDSSLETCKELKNLNRLSKRANSDDVGAAIGKSKMLRETNNSLSSPEINAVSSSSECSDYHFVSYVFKNGFLWETDSTKSAPVKIKLSPAENWVDSVKGILEELIERTPFNNSFNLIAIVHDELSSYKRLFHEKNMSANAYRNRIKLEKKTLEEAEKSSSTSLEYTASDQLVTKHVLRVLTKKYTKIEADLTVIKKKILKFTRKREEERINKVRRKHDYYPFIDAFIRTLHNKSLLPDAPLGK</sequence>
<keyword evidence="6 8" id="KW-0788">Thiol protease</keyword>
<dbReference type="GO" id="GO:0006511">
    <property type="term" value="P:ubiquitin-dependent protein catabolic process"/>
    <property type="evidence" value="ECO:0007669"/>
    <property type="project" value="UniProtKB-UniRule"/>
</dbReference>
<keyword evidence="12" id="KW-1185">Reference proteome</keyword>
<organism evidence="11 12">
    <name type="scientific">Phycomyces blakesleeanus (strain ATCC 8743b / DSM 1359 / FGSC 10004 / NBRC 33097 / NRRL 1555)</name>
    <dbReference type="NCBI Taxonomy" id="763407"/>
    <lineage>
        <taxon>Eukaryota</taxon>
        <taxon>Fungi</taxon>
        <taxon>Fungi incertae sedis</taxon>
        <taxon>Mucoromycota</taxon>
        <taxon>Mucoromycotina</taxon>
        <taxon>Mucoromycetes</taxon>
        <taxon>Mucorales</taxon>
        <taxon>Phycomycetaceae</taxon>
        <taxon>Phycomyces</taxon>
    </lineage>
</organism>
<reference evidence="12" key="1">
    <citation type="submission" date="2015-06" db="EMBL/GenBank/DDBJ databases">
        <title>Expansion of signal transduction pathways in fungi by whole-genome duplication.</title>
        <authorList>
            <consortium name="DOE Joint Genome Institute"/>
            <person name="Corrochano L.M."/>
            <person name="Kuo A."/>
            <person name="Marcet-Houben M."/>
            <person name="Polaino S."/>
            <person name="Salamov A."/>
            <person name="Villalobos J.M."/>
            <person name="Alvarez M.I."/>
            <person name="Avalos J."/>
            <person name="Benito E.P."/>
            <person name="Benoit I."/>
            <person name="Burger G."/>
            <person name="Camino L.P."/>
            <person name="Canovas D."/>
            <person name="Cerda-Olmedo E."/>
            <person name="Cheng J.-F."/>
            <person name="Dominguez A."/>
            <person name="Elias M."/>
            <person name="Eslava A.P."/>
            <person name="Glaser F."/>
            <person name="Grimwood J."/>
            <person name="Gutierrez G."/>
            <person name="Heitman J."/>
            <person name="Henrissat B."/>
            <person name="Iturriaga E.A."/>
            <person name="Lang B.F."/>
            <person name="Lavin J.L."/>
            <person name="Lee S."/>
            <person name="Li W."/>
            <person name="Lindquist E."/>
            <person name="Lopez-Garcia S."/>
            <person name="Luque E.M."/>
            <person name="Marcos A.T."/>
            <person name="Martin J."/>
            <person name="McCluskey K."/>
            <person name="Medina H.R."/>
            <person name="Miralles-Duran A."/>
            <person name="Miyazaki A."/>
            <person name="Munoz-Torres E."/>
            <person name="Oguiza J.A."/>
            <person name="Ohm R."/>
            <person name="Olmedo M."/>
            <person name="Orejas M."/>
            <person name="Ortiz-Castellanos L."/>
            <person name="Pisabarro A.G."/>
            <person name="Rodriguez-Romero J."/>
            <person name="Ruiz-Herrera J."/>
            <person name="Ruiz-Vazquez R."/>
            <person name="Sanz C."/>
            <person name="Schackwitz W."/>
            <person name="Schmutz J."/>
            <person name="Shahriari M."/>
            <person name="Shelest E."/>
            <person name="Silva-Franco F."/>
            <person name="Soanes D."/>
            <person name="Syed K."/>
            <person name="Tagua V.G."/>
            <person name="Talbot N.J."/>
            <person name="Thon M."/>
            <person name="De vries R.P."/>
            <person name="Wiebenga A."/>
            <person name="Yadav J.S."/>
            <person name="Braun E.L."/>
            <person name="Baker S."/>
            <person name="Garre V."/>
            <person name="Horwitz B."/>
            <person name="Torres-Martinez S."/>
            <person name="Idnurm A."/>
            <person name="Herrera-Estrella A."/>
            <person name="Gabaldon T."/>
            <person name="Grigoriev I.V."/>
        </authorList>
    </citation>
    <scope>NUCLEOTIDE SEQUENCE [LARGE SCALE GENOMIC DNA]</scope>
    <source>
        <strain evidence="12">NRRL 1555(-)</strain>
    </source>
</reference>
<evidence type="ECO:0000256" key="8">
    <source>
        <dbReference type="RuleBase" id="RU361215"/>
    </source>
</evidence>
<dbReference type="InterPro" id="IPR036959">
    <property type="entry name" value="Peptidase_C12_UCH_sf"/>
</dbReference>
<evidence type="ECO:0000313" key="11">
    <source>
        <dbReference type="EMBL" id="OAD71588.1"/>
    </source>
</evidence>
<dbReference type="Gene3D" id="3.40.532.10">
    <property type="entry name" value="Peptidase C12, ubiquitin carboxyl-terminal hydrolase"/>
    <property type="match status" value="1"/>
</dbReference>
<comment type="caution">
    <text evidence="7">Lacks conserved residue(s) required for the propagation of feature annotation.</text>
</comment>
<dbReference type="InterPro" id="IPR041507">
    <property type="entry name" value="UCH_C"/>
</dbReference>
<protein>
    <recommendedName>
        <fullName evidence="8">Ubiquitin carboxyl-terminal hydrolase</fullName>
        <ecNumber evidence="8">3.4.19.12</ecNumber>
    </recommendedName>
</protein>
<evidence type="ECO:0000256" key="7">
    <source>
        <dbReference type="PROSITE-ProRule" id="PRU01393"/>
    </source>
</evidence>
<dbReference type="GO" id="GO:0016579">
    <property type="term" value="P:protein deubiquitination"/>
    <property type="evidence" value="ECO:0007669"/>
    <property type="project" value="TreeGrafter"/>
</dbReference>
<evidence type="ECO:0000256" key="2">
    <source>
        <dbReference type="ARBA" id="ARBA00009326"/>
    </source>
</evidence>
<feature type="domain" description="UCH catalytic" evidence="10">
    <location>
        <begin position="88"/>
        <end position="307"/>
    </location>
</feature>
<dbReference type="Pfam" id="PF18031">
    <property type="entry name" value="UCH_C"/>
    <property type="match status" value="1"/>
</dbReference>
<feature type="region of interest" description="Disordered" evidence="9">
    <location>
        <begin position="38"/>
        <end position="61"/>
    </location>
</feature>
<dbReference type="PROSITE" id="PS52048">
    <property type="entry name" value="UCH_DOMAIN"/>
    <property type="match status" value="1"/>
</dbReference>
<evidence type="ECO:0000256" key="3">
    <source>
        <dbReference type="ARBA" id="ARBA00022670"/>
    </source>
</evidence>
<dbReference type="EC" id="3.4.19.12" evidence="8"/>
<dbReference type="InParanoid" id="A0A162N6D2"/>
<dbReference type="EMBL" id="KV440985">
    <property type="protein sequence ID" value="OAD71588.1"/>
    <property type="molecule type" value="Genomic_DNA"/>
</dbReference>
<evidence type="ECO:0000256" key="9">
    <source>
        <dbReference type="SAM" id="MobiDB-lite"/>
    </source>
</evidence>
<dbReference type="AlphaFoldDB" id="A0A162N6D2"/>
<name>A0A162N6D2_PHYB8</name>
<dbReference type="InterPro" id="IPR001578">
    <property type="entry name" value="Peptidase_C12_UCH"/>
</dbReference>
<evidence type="ECO:0000256" key="5">
    <source>
        <dbReference type="ARBA" id="ARBA00022801"/>
    </source>
</evidence>
<dbReference type="RefSeq" id="XP_018289628.1">
    <property type="nucleotide sequence ID" value="XM_018439401.1"/>
</dbReference>
<comment type="similarity">
    <text evidence="2 7 8">Belongs to the peptidase C12 family.</text>
</comment>
<feature type="compositionally biased region" description="Polar residues" evidence="9">
    <location>
        <begin position="38"/>
        <end position="60"/>
    </location>
</feature>
<evidence type="ECO:0000313" key="12">
    <source>
        <dbReference type="Proteomes" id="UP000077315"/>
    </source>
</evidence>
<keyword evidence="4 8" id="KW-0833">Ubl conjugation pathway</keyword>